<dbReference type="STRING" id="545695.TREAZ_2900"/>
<sequence length="413" mass="46941">MTSNEKKQLVQSELQKNGGVLRFAPCWVARNFMQPGRRLKLDPRDYYAYGGAKGGIDERWFASTTPADNAEFTIENEGLSFVTTKTSSGIEQVLFKEIIDIMGNEIIGEYMMNKYGRWMMFSKFFDNMGPIAHHVHLKNEHAANVNMLGKPEGYYFPPQQNNVYNNFPHTYFGLNPGVTKDDVINCLKIWADRGDNNILDLAKAYRLEIGTGWDVPPGTLHAPGSLLTYEPQRASDVSIFFQSQVEGRHNDRATLVKDVPKDKYYDYEYLFSILDWDLNVDPNFKENRFLKPVPVADTRAMEEKGYSEKWVVYGSSHFCAKELTVFPGRSVTITDAQAYGLIMMQGYGTLNKAKIETPNMIRFGDLTSDEFFVTEDAAKKGVVITNNSDYENIVMLKHFGPDNAEAAHLVKTR</sequence>
<name>F5YBW3_LEAAZ</name>
<dbReference type="InParanoid" id="F5YBW3"/>
<evidence type="ECO:0000313" key="1">
    <source>
        <dbReference type="EMBL" id="AEF80815.1"/>
    </source>
</evidence>
<dbReference type="KEGG" id="taz:TREAZ_2900"/>
<dbReference type="OrthoDB" id="103089at2"/>
<dbReference type="EMBL" id="CP001841">
    <property type="protein sequence ID" value="AEF80815.1"/>
    <property type="molecule type" value="Genomic_DNA"/>
</dbReference>
<organism evidence="1 2">
    <name type="scientific">Leadbettera azotonutricia (strain ATCC BAA-888 / DSM 13862 / ZAS-9)</name>
    <name type="common">Treponema azotonutricium</name>
    <dbReference type="NCBI Taxonomy" id="545695"/>
    <lineage>
        <taxon>Bacteria</taxon>
        <taxon>Pseudomonadati</taxon>
        <taxon>Spirochaetota</taxon>
        <taxon>Spirochaetia</taxon>
        <taxon>Spirochaetales</taxon>
        <taxon>Breznakiellaceae</taxon>
        <taxon>Leadbettera</taxon>
    </lineage>
</organism>
<dbReference type="Gene3D" id="2.60.120.10">
    <property type="entry name" value="Jelly Rolls"/>
    <property type="match status" value="1"/>
</dbReference>
<dbReference type="eggNOG" id="COG1482">
    <property type="taxonomic scope" value="Bacteria"/>
</dbReference>
<reference evidence="1 2" key="2">
    <citation type="journal article" date="2011" name="ISME J.">
        <title>RNA-seq reveals cooperative metabolic interactions between two termite-gut spirochete species in co-culture.</title>
        <authorList>
            <person name="Rosenthal A.Z."/>
            <person name="Matson E.G."/>
            <person name="Eldar A."/>
            <person name="Leadbetter J.R."/>
        </authorList>
    </citation>
    <scope>NUCLEOTIDE SEQUENCE [LARGE SCALE GENOMIC DNA]</scope>
    <source>
        <strain evidence="2">ATCC BAA-888 / DSM 13862 / ZAS-9</strain>
    </source>
</reference>
<reference evidence="2" key="1">
    <citation type="submission" date="2009-12" db="EMBL/GenBank/DDBJ databases">
        <title>Complete sequence of Treponema azotonutricium strain ZAS-9.</title>
        <authorList>
            <person name="Tetu S.G."/>
            <person name="Matson E."/>
            <person name="Ren Q."/>
            <person name="Seshadri R."/>
            <person name="Elbourne L."/>
            <person name="Hassan K.A."/>
            <person name="Durkin A."/>
            <person name="Radune D."/>
            <person name="Mohamoud Y."/>
            <person name="Shay R."/>
            <person name="Jin S."/>
            <person name="Zhang X."/>
            <person name="Lucey K."/>
            <person name="Ballor N.R."/>
            <person name="Ottesen E."/>
            <person name="Rosenthal R."/>
            <person name="Allen A."/>
            <person name="Leadbetter J.R."/>
            <person name="Paulsen I.T."/>
        </authorList>
    </citation>
    <scope>NUCLEOTIDE SEQUENCE [LARGE SCALE GENOMIC DNA]</scope>
    <source>
        <strain evidence="2">ATCC BAA-888 / DSM 13862 / ZAS-9</strain>
    </source>
</reference>
<dbReference type="InterPro" id="IPR014710">
    <property type="entry name" value="RmlC-like_jellyroll"/>
</dbReference>
<evidence type="ECO:0000313" key="2">
    <source>
        <dbReference type="Proteomes" id="UP000009222"/>
    </source>
</evidence>
<dbReference type="InterPro" id="IPR011051">
    <property type="entry name" value="RmlC_Cupin_sf"/>
</dbReference>
<keyword evidence="2" id="KW-1185">Reference proteome</keyword>
<dbReference type="SUPFAM" id="SSF51182">
    <property type="entry name" value="RmlC-like cupins"/>
    <property type="match status" value="1"/>
</dbReference>
<proteinExistence type="predicted"/>
<dbReference type="Proteomes" id="UP000009222">
    <property type="component" value="Chromosome"/>
</dbReference>
<evidence type="ECO:0008006" key="3">
    <source>
        <dbReference type="Google" id="ProtNLM"/>
    </source>
</evidence>
<dbReference type="HOGENOM" id="CLU_675888_0_0_12"/>
<gene>
    <name evidence="1" type="ordered locus">TREAZ_2900</name>
</gene>
<dbReference type="RefSeq" id="WP_015712641.1">
    <property type="nucleotide sequence ID" value="NC_015577.1"/>
</dbReference>
<protein>
    <recommendedName>
        <fullName evidence="3">Mannose-6-phosphate isomerase</fullName>
    </recommendedName>
</protein>
<dbReference type="AlphaFoldDB" id="F5YBW3"/>
<accession>F5YBW3</accession>